<keyword evidence="4" id="KW-1185">Reference proteome</keyword>
<name>A0A3N9XLS6_9ACTN</name>
<feature type="coiled-coil region" evidence="1">
    <location>
        <begin position="220"/>
        <end position="247"/>
    </location>
</feature>
<evidence type="ECO:0000313" key="4">
    <source>
        <dbReference type="Proteomes" id="UP000266889"/>
    </source>
</evidence>
<reference evidence="3 4" key="1">
    <citation type="submission" date="2018-05" db="EMBL/GenBank/DDBJ databases">
        <title>Micromonospora from Atacama Desert.</title>
        <authorList>
            <person name="Carro L."/>
            <person name="Goodfellow M."/>
            <person name="Klenk H.-P."/>
        </authorList>
    </citation>
    <scope>NUCLEOTIDE SEQUENCE [LARGE SCALE GENOMIC DNA]</scope>
    <source>
        <strain evidence="3 4">LB32</strain>
    </source>
</reference>
<dbReference type="AlphaFoldDB" id="A0A3N9XLS6"/>
<accession>A0A3N9XLS6</accession>
<gene>
    <name evidence="3" type="ORF">DLJ58_02330</name>
</gene>
<dbReference type="Gene3D" id="3.40.50.300">
    <property type="entry name" value="P-loop containing nucleotide triphosphate hydrolases"/>
    <property type="match status" value="1"/>
</dbReference>
<dbReference type="SUPFAM" id="SSF52540">
    <property type="entry name" value="P-loop containing nucleoside triphosphate hydrolases"/>
    <property type="match status" value="1"/>
</dbReference>
<dbReference type="Pfam" id="PF07693">
    <property type="entry name" value="KAP_NTPase"/>
    <property type="match status" value="1"/>
</dbReference>
<dbReference type="PANTHER" id="PTHR22674">
    <property type="entry name" value="NTPASE, KAP FAMILY P-LOOP DOMAIN-CONTAINING 1"/>
    <property type="match status" value="1"/>
</dbReference>
<dbReference type="PANTHER" id="PTHR22674:SF6">
    <property type="entry name" value="NTPASE KAP FAMILY P-LOOP DOMAIN-CONTAINING PROTEIN 1"/>
    <property type="match status" value="1"/>
</dbReference>
<comment type="caution">
    <text evidence="3">The sequence shown here is derived from an EMBL/GenBank/DDBJ whole genome shotgun (WGS) entry which is preliminary data.</text>
</comment>
<proteinExistence type="predicted"/>
<feature type="domain" description="KAP NTPase" evidence="2">
    <location>
        <begin position="104"/>
        <end position="392"/>
    </location>
</feature>
<dbReference type="EMBL" id="QGSY01000077">
    <property type="protein sequence ID" value="RQX14058.1"/>
    <property type="molecule type" value="Genomic_DNA"/>
</dbReference>
<evidence type="ECO:0000313" key="3">
    <source>
        <dbReference type="EMBL" id="RQX14058.1"/>
    </source>
</evidence>
<evidence type="ECO:0000259" key="2">
    <source>
        <dbReference type="Pfam" id="PF07693"/>
    </source>
</evidence>
<evidence type="ECO:0000256" key="1">
    <source>
        <dbReference type="SAM" id="Coils"/>
    </source>
</evidence>
<protein>
    <recommendedName>
        <fullName evidence="2">KAP NTPase domain-containing protein</fullName>
    </recommendedName>
</protein>
<dbReference type="Proteomes" id="UP000266889">
    <property type="component" value="Unassembled WGS sequence"/>
</dbReference>
<organism evidence="3 4">
    <name type="scientific">Micromonospora arida</name>
    <dbReference type="NCBI Taxonomy" id="2203715"/>
    <lineage>
        <taxon>Bacteria</taxon>
        <taxon>Bacillati</taxon>
        <taxon>Actinomycetota</taxon>
        <taxon>Actinomycetes</taxon>
        <taxon>Micromonosporales</taxon>
        <taxon>Micromonosporaceae</taxon>
        <taxon>Micromonospora</taxon>
    </lineage>
</organism>
<keyword evidence="1" id="KW-0175">Coiled coil</keyword>
<sequence length="503" mass="56438">MWPRPKSVSHTPFVVLTDEPALHTSAAAGVADPWVRRLVSRLDRSAVVEPGRVCLKVTVPTRYVDPTRMLIFSTVPPTIGRAMTGLAVLSDAPVRCDEDQLRFDRYVEPILSLLTSPTSTTPFTVGVLGEWGSGKSSVLTMVDQRLGEESPDAFVRVHFNPWVYRNEPNLLVPLLHAFQETLLADRKKRFAQTVTRVASVAGTLTADALLTTLTAGFLTMDKYDQAVERYVAQRSQVESQLRNLRNLLRDEVAGIRRQGAQVVFFIDDIDRCEPDQIVDLLESVKLFLDVPGVFVLMAISKELVDRGVAIKYQGFGLDPDGMMDIGDEYLEKMIQLPLYLLPLDARSVRQLVEAHAHPDLLARHGDLLQAVLRPNPRKIKRVLNFLTVTTAIVAGTPGLDELHDDLVVRLAVLRVQVPRLFSAVLTDPRVLLVLECLYRDRLEFTEDGFRSRYGDDSGALLYRAVAPHYRRHPELKEIFDASTFAEEHDRIHDYLTLFGGRAA</sequence>
<dbReference type="InterPro" id="IPR027417">
    <property type="entry name" value="P-loop_NTPase"/>
</dbReference>
<dbReference type="InterPro" id="IPR011646">
    <property type="entry name" value="KAP_P-loop"/>
</dbReference>
<dbReference type="InterPro" id="IPR052754">
    <property type="entry name" value="NTPase_KAP_P-loop"/>
</dbReference>